<accession>A0A401IWG2</accession>
<dbReference type="Proteomes" id="UP000286848">
    <property type="component" value="Unassembled WGS sequence"/>
</dbReference>
<dbReference type="EMBL" id="BFFP01000062">
    <property type="protein sequence ID" value="GBG95846.1"/>
    <property type="molecule type" value="Genomic_DNA"/>
</dbReference>
<name>A0A401IWG2_9LACO</name>
<protein>
    <submittedName>
        <fullName evidence="1">Uncharacterized protein</fullName>
    </submittedName>
</protein>
<proteinExistence type="predicted"/>
<keyword evidence="2" id="KW-1185">Reference proteome</keyword>
<comment type="caution">
    <text evidence="1">The sequence shown here is derived from an EMBL/GenBank/DDBJ whole genome shotgun (WGS) entry which is preliminary data.</text>
</comment>
<gene>
    <name evidence="1" type="ORF">LFYK43_23050</name>
</gene>
<sequence>MNYLLPDCSRKKMRVIDLETVKQWVGILSQAGFFGAFAWVCQAGVKYMRNKHALQKAELMTKDRSREDWLKSHDENVLSMKHTDSLLKAGVVAMLHHAIYENCTTYLDRGYISTGELNDLEYLFESYHDLGGNGTGEVLYNKCKNLQIKEDEHFE</sequence>
<reference evidence="1 2" key="1">
    <citation type="journal article" date="2019" name="Int. J. Syst. Evol. Microbiol.">
        <title>Lactobacillus salitolerans sp. nov., a novel lactic acid bacterium isolated from spent mushroom substrates.</title>
        <authorList>
            <person name="Tohno M."/>
            <person name="Tanizawa Y."/>
            <person name="Kojima Y."/>
            <person name="Sakamoto M."/>
            <person name="Nakamura Y."/>
            <person name="Ohkuma M."/>
            <person name="Kobayashi H."/>
        </authorList>
    </citation>
    <scope>NUCLEOTIDE SEQUENCE [LARGE SCALE GENOMIC DNA]</scope>
    <source>
        <strain evidence="1 2">YK43</strain>
    </source>
</reference>
<evidence type="ECO:0000313" key="2">
    <source>
        <dbReference type="Proteomes" id="UP000286848"/>
    </source>
</evidence>
<evidence type="ECO:0000313" key="1">
    <source>
        <dbReference type="EMBL" id="GBG95846.1"/>
    </source>
</evidence>
<organism evidence="1 2">
    <name type="scientific">Ligilactobacillus salitolerans</name>
    <dbReference type="NCBI Taxonomy" id="1808352"/>
    <lineage>
        <taxon>Bacteria</taxon>
        <taxon>Bacillati</taxon>
        <taxon>Bacillota</taxon>
        <taxon>Bacilli</taxon>
        <taxon>Lactobacillales</taxon>
        <taxon>Lactobacillaceae</taxon>
        <taxon>Ligilactobacillus</taxon>
    </lineage>
</organism>
<dbReference type="AlphaFoldDB" id="A0A401IWG2"/>